<dbReference type="InterPro" id="IPR019734">
    <property type="entry name" value="TPR_rpt"/>
</dbReference>
<dbReference type="InterPro" id="IPR027417">
    <property type="entry name" value="P-loop_NTPase"/>
</dbReference>
<evidence type="ECO:0000256" key="1">
    <source>
        <dbReference type="ARBA" id="ARBA00022679"/>
    </source>
</evidence>
<dbReference type="Gene3D" id="3.40.50.300">
    <property type="entry name" value="P-loop containing nucleotide triphosphate hydrolases"/>
    <property type="match status" value="1"/>
</dbReference>
<dbReference type="EMBL" id="CP042582">
    <property type="protein sequence ID" value="QEX24897.1"/>
    <property type="molecule type" value="Genomic_DNA"/>
</dbReference>
<dbReference type="PROSITE" id="PS50005">
    <property type="entry name" value="TPR"/>
    <property type="match status" value="1"/>
</dbReference>
<evidence type="ECO:0000313" key="3">
    <source>
        <dbReference type="EMBL" id="QEX24897.1"/>
    </source>
</evidence>
<name>A0A5J6N628_9PROT</name>
<keyword evidence="1" id="KW-0808">Transferase</keyword>
<dbReference type="Proteomes" id="UP000325797">
    <property type="component" value="Chromosome"/>
</dbReference>
<feature type="repeat" description="TPR" evidence="2">
    <location>
        <begin position="153"/>
        <end position="186"/>
    </location>
</feature>
<proteinExistence type="predicted"/>
<dbReference type="Pfam" id="PF13469">
    <property type="entry name" value="Sulfotransfer_3"/>
    <property type="match status" value="1"/>
</dbReference>
<dbReference type="PANTHER" id="PTHR12788:SF10">
    <property type="entry name" value="PROTEIN-TYROSINE SULFOTRANSFERASE"/>
    <property type="match status" value="1"/>
</dbReference>
<dbReference type="KEGG" id="hadh:FRZ61_48390"/>
<dbReference type="RefSeq" id="WP_151120159.1">
    <property type="nucleotide sequence ID" value="NZ_CP042582.1"/>
</dbReference>
<dbReference type="OrthoDB" id="9800698at2"/>
<dbReference type="SMART" id="SM00028">
    <property type="entry name" value="TPR"/>
    <property type="match status" value="5"/>
</dbReference>
<evidence type="ECO:0000256" key="2">
    <source>
        <dbReference type="PROSITE-ProRule" id="PRU00339"/>
    </source>
</evidence>
<dbReference type="SUPFAM" id="SSF48452">
    <property type="entry name" value="TPR-like"/>
    <property type="match status" value="1"/>
</dbReference>
<dbReference type="SUPFAM" id="SSF52540">
    <property type="entry name" value="P-loop containing nucleoside triphosphate hydrolases"/>
    <property type="match status" value="1"/>
</dbReference>
<accession>A0A5J6N628</accession>
<dbReference type="InterPro" id="IPR011990">
    <property type="entry name" value="TPR-like_helical_dom_sf"/>
</dbReference>
<dbReference type="GO" id="GO:0008476">
    <property type="term" value="F:protein-tyrosine sulfotransferase activity"/>
    <property type="evidence" value="ECO:0007669"/>
    <property type="project" value="InterPro"/>
</dbReference>
<reference evidence="3 4" key="1">
    <citation type="submission" date="2019-08" db="EMBL/GenBank/DDBJ databases">
        <title>Hyperibacter terrae gen. nov., sp. nov. and Hyperibacter viscosus sp. nov., two new members in the family Rhodospirillaceae isolated from the rhizosphere of Hypericum perforatum.</title>
        <authorList>
            <person name="Noviana Z."/>
        </authorList>
    </citation>
    <scope>NUCLEOTIDE SEQUENCE [LARGE SCALE GENOMIC DNA]</scope>
    <source>
        <strain evidence="3 4">R5959</strain>
    </source>
</reference>
<sequence length="609" mass="67126">MMSGSPDRPPSATAAKPDPALLRQAAGLMRAGRFAEAASLLEAAARDIAEPGPLLLEAGRLFLRAGDKDAARRCLEGSVAADRTLAAAHMNLGLLLADRGEPRAAWAALDAARALKPEDPEIALNLAVVEINIEPPRAIQRLRDLLLRHPAHRLALLNLAQACIRSGLHDEALACLERLLAIEPENATWQLLEAGTLLNDGRLERARAAYEAILARDPSRWQALVGLAQIDRFAGDNAGEAACWRRVLAIDPNHAVALAGLARLETPTPTERRHIERLAMAPERPPSERYPLLHALFDLSDRDRAADPAVAFSYLATANRLRGESERAVGRVYDAAAEEARIERLMRRFDAGWFERLAQRPAALGDPSERPVFIVGMPRSGTTLCEQILASHSRAQGLGERVDIARIARELGLDADQEGAVAPDPASFRGKAQDYLRMLDRQAPGVSRVVDKAPGNFLHLGTIATLFPNARIVHAQRGAMDVCFSCFRQNFVQSHRWSTDLRDLGHYYGLYRRLMAHWQSLLPRPMLDWRYEAVVGDLEPAVRRLLGFCDLAFEPACLAFHETRRPVRTASLDQVRRPLYKSSVGKWRRYEAMLVPLAQSLAAAGIAEP</sequence>
<dbReference type="PANTHER" id="PTHR12788">
    <property type="entry name" value="PROTEIN-TYROSINE SULFOTRANSFERASE 2"/>
    <property type="match status" value="1"/>
</dbReference>
<evidence type="ECO:0000313" key="4">
    <source>
        <dbReference type="Proteomes" id="UP000325797"/>
    </source>
</evidence>
<protein>
    <submittedName>
        <fullName evidence="3">Uncharacterized protein</fullName>
    </submittedName>
</protein>
<dbReference type="Gene3D" id="1.25.40.10">
    <property type="entry name" value="Tetratricopeptide repeat domain"/>
    <property type="match status" value="2"/>
</dbReference>
<keyword evidence="2" id="KW-0802">TPR repeat</keyword>
<keyword evidence="4" id="KW-1185">Reference proteome</keyword>
<dbReference type="InterPro" id="IPR026634">
    <property type="entry name" value="TPST-like"/>
</dbReference>
<dbReference type="Pfam" id="PF13432">
    <property type="entry name" value="TPR_16"/>
    <property type="match status" value="2"/>
</dbReference>
<dbReference type="AlphaFoldDB" id="A0A5J6N628"/>
<organism evidence="3 4">
    <name type="scientific">Hypericibacter adhaerens</name>
    <dbReference type="NCBI Taxonomy" id="2602016"/>
    <lineage>
        <taxon>Bacteria</taxon>
        <taxon>Pseudomonadati</taxon>
        <taxon>Pseudomonadota</taxon>
        <taxon>Alphaproteobacteria</taxon>
        <taxon>Rhodospirillales</taxon>
        <taxon>Dongiaceae</taxon>
        <taxon>Hypericibacter</taxon>
    </lineage>
</organism>
<dbReference type="Pfam" id="PF14559">
    <property type="entry name" value="TPR_19"/>
    <property type="match status" value="1"/>
</dbReference>
<gene>
    <name evidence="3" type="ORF">FRZ61_48390</name>
</gene>